<feature type="transmembrane region" description="Helical" evidence="8">
    <location>
        <begin position="286"/>
        <end position="305"/>
    </location>
</feature>
<dbReference type="PATRIC" id="fig|742726.3.peg.530"/>
<comment type="similarity">
    <text evidence="2">Belongs to the ABC-2 integral membrane protein family.</text>
</comment>
<evidence type="ECO:0000256" key="6">
    <source>
        <dbReference type="ARBA" id="ARBA00022989"/>
    </source>
</evidence>
<evidence type="ECO:0000256" key="3">
    <source>
        <dbReference type="ARBA" id="ARBA00022448"/>
    </source>
</evidence>
<dbReference type="HOGENOM" id="CLU_039483_8_3_10"/>
<evidence type="ECO:0000256" key="8">
    <source>
        <dbReference type="SAM" id="Phobius"/>
    </source>
</evidence>
<dbReference type="GO" id="GO:0005886">
    <property type="term" value="C:plasma membrane"/>
    <property type="evidence" value="ECO:0007669"/>
    <property type="project" value="UniProtKB-SubCell"/>
</dbReference>
<dbReference type="EMBL" id="ADLE01000001">
    <property type="protein sequence ID" value="EJZ66332.1"/>
    <property type="molecule type" value="Genomic_DNA"/>
</dbReference>
<dbReference type="RefSeq" id="WP_008861006.1">
    <property type="nucleotide sequence ID" value="NZ_CAXSYG010000004.1"/>
</dbReference>
<dbReference type="Proteomes" id="UP000006044">
    <property type="component" value="Unassembled WGS sequence"/>
</dbReference>
<comment type="subcellular location">
    <subcellularLocation>
        <location evidence="1">Cell membrane</location>
        <topology evidence="1">Multi-pass membrane protein</topology>
    </subcellularLocation>
</comment>
<keyword evidence="4" id="KW-1003">Cell membrane</keyword>
<dbReference type="InterPro" id="IPR051449">
    <property type="entry name" value="ABC-2_transporter_component"/>
</dbReference>
<keyword evidence="3" id="KW-0813">Transport</keyword>
<organism evidence="10 11">
    <name type="scientific">Barnesiella intestinihominis YIT 11860</name>
    <dbReference type="NCBI Taxonomy" id="742726"/>
    <lineage>
        <taxon>Bacteria</taxon>
        <taxon>Pseudomonadati</taxon>
        <taxon>Bacteroidota</taxon>
        <taxon>Bacteroidia</taxon>
        <taxon>Bacteroidales</taxon>
        <taxon>Barnesiellaceae</taxon>
        <taxon>Barnesiella</taxon>
    </lineage>
</organism>
<evidence type="ECO:0000313" key="11">
    <source>
        <dbReference type="Proteomes" id="UP000006044"/>
    </source>
</evidence>
<comment type="caution">
    <text evidence="10">The sequence shown here is derived from an EMBL/GenBank/DDBJ whole genome shotgun (WGS) entry which is preliminary data.</text>
</comment>
<dbReference type="Gene3D" id="3.40.1710.10">
    <property type="entry name" value="abc type-2 transporter like domain"/>
    <property type="match status" value="1"/>
</dbReference>
<evidence type="ECO:0000313" key="10">
    <source>
        <dbReference type="EMBL" id="EJZ66332.1"/>
    </source>
</evidence>
<dbReference type="GeneID" id="77847850"/>
<dbReference type="GO" id="GO:0140359">
    <property type="term" value="F:ABC-type transporter activity"/>
    <property type="evidence" value="ECO:0007669"/>
    <property type="project" value="InterPro"/>
</dbReference>
<dbReference type="AlphaFoldDB" id="K0X4G7"/>
<feature type="transmembrane region" description="Helical" evidence="8">
    <location>
        <begin position="20"/>
        <end position="40"/>
    </location>
</feature>
<dbReference type="PANTHER" id="PTHR30294">
    <property type="entry name" value="MEMBRANE COMPONENT OF ABC TRANSPORTER YHHJ-RELATED"/>
    <property type="match status" value="1"/>
</dbReference>
<dbReference type="OrthoDB" id="9808686at2"/>
<proteinExistence type="inferred from homology"/>
<feature type="domain" description="ABC transmembrane type-2" evidence="9">
    <location>
        <begin position="123"/>
        <end position="366"/>
    </location>
</feature>
<evidence type="ECO:0000256" key="2">
    <source>
        <dbReference type="ARBA" id="ARBA00007783"/>
    </source>
</evidence>
<keyword evidence="11" id="KW-1185">Reference proteome</keyword>
<evidence type="ECO:0000256" key="7">
    <source>
        <dbReference type="ARBA" id="ARBA00023136"/>
    </source>
</evidence>
<evidence type="ECO:0000256" key="5">
    <source>
        <dbReference type="ARBA" id="ARBA00022692"/>
    </source>
</evidence>
<sequence length="367" mass="41445">MKTLFVLLDKEIRQFFRNAFLPKLVIVFPVMVILIIPWVTTMDVRHIGVSVVDNDHSETSRRIIQKIEASDYFNLRGVTESYDDSFALLEGGEADVILTIPNDFELSLIGDSPKRIGIDVNGINAMKGGLGSQYMVQLVMQTFGELQREKSVVVSPDLFTVQNRYNPTLDYKHFMIPALMIMLLVMICGFLPALNLVSEKEIGTIEQINVTPVSRLSFTLAKLIPYWIIGFLVLTVAMVLAWLVYGLSPEGSPGSIYLAALLFVFTMSGMGVTIANNSSTMQQTMFVMFFFVMIFILMSGLFTPIESMPTWAQWITYILPPRYFVEVMRSVYLKGTMFIELWPNYVALAVFAVLFNSMAALTYKKQA</sequence>
<dbReference type="eggNOG" id="COG0842">
    <property type="taxonomic scope" value="Bacteria"/>
</dbReference>
<feature type="transmembrane region" description="Helical" evidence="8">
    <location>
        <begin position="174"/>
        <end position="197"/>
    </location>
</feature>
<dbReference type="InterPro" id="IPR047817">
    <property type="entry name" value="ABC2_TM_bact-type"/>
</dbReference>
<evidence type="ECO:0000256" key="4">
    <source>
        <dbReference type="ARBA" id="ARBA00022475"/>
    </source>
</evidence>
<keyword evidence="7 8" id="KW-0472">Membrane</keyword>
<dbReference type="PANTHER" id="PTHR30294:SF29">
    <property type="entry name" value="MULTIDRUG ABC TRANSPORTER PERMEASE YBHS-RELATED"/>
    <property type="match status" value="1"/>
</dbReference>
<dbReference type="Pfam" id="PF12698">
    <property type="entry name" value="ABC2_membrane_3"/>
    <property type="match status" value="1"/>
</dbReference>
<keyword evidence="6 8" id="KW-1133">Transmembrane helix</keyword>
<dbReference type="PROSITE" id="PS51012">
    <property type="entry name" value="ABC_TM2"/>
    <property type="match status" value="1"/>
</dbReference>
<feature type="transmembrane region" description="Helical" evidence="8">
    <location>
        <begin position="224"/>
        <end position="244"/>
    </location>
</feature>
<dbReference type="InterPro" id="IPR013525">
    <property type="entry name" value="ABC2_TM"/>
</dbReference>
<accession>K0X4G7</accession>
<reference evidence="10 11" key="1">
    <citation type="submission" date="2012-08" db="EMBL/GenBank/DDBJ databases">
        <title>The Genome Sequence of Barnesiella intestinihominis YIT 11860.</title>
        <authorList>
            <consortium name="The Broad Institute Genome Sequencing Platform"/>
            <person name="Earl A."/>
            <person name="Ward D."/>
            <person name="Feldgarden M."/>
            <person name="Gevers D."/>
            <person name="Morotomi M."/>
            <person name="Walker B."/>
            <person name="Young S.K."/>
            <person name="Zeng Q."/>
            <person name="Gargeya S."/>
            <person name="Fitzgerald M."/>
            <person name="Haas B."/>
            <person name="Abouelleil A."/>
            <person name="Alvarado L."/>
            <person name="Arachchi H.M."/>
            <person name="Berlin A.M."/>
            <person name="Chapman S.B."/>
            <person name="Goldberg J."/>
            <person name="Griggs A."/>
            <person name="Gujja S."/>
            <person name="Hansen M."/>
            <person name="Howarth C."/>
            <person name="Imamovic A."/>
            <person name="Larimer J."/>
            <person name="McCowen C."/>
            <person name="Montmayeur A."/>
            <person name="Murphy C."/>
            <person name="Neiman D."/>
            <person name="Pearson M."/>
            <person name="Priest M."/>
            <person name="Roberts A."/>
            <person name="Saif S."/>
            <person name="Shea T."/>
            <person name="Sisk P."/>
            <person name="Sykes S."/>
            <person name="Wortman J."/>
            <person name="Nusbaum C."/>
            <person name="Birren B."/>
        </authorList>
    </citation>
    <scope>NUCLEOTIDE SEQUENCE [LARGE SCALE GENOMIC DNA]</scope>
    <source>
        <strain evidence="10 11">YIT 11860</strain>
    </source>
</reference>
<feature type="transmembrane region" description="Helical" evidence="8">
    <location>
        <begin position="342"/>
        <end position="363"/>
    </location>
</feature>
<evidence type="ECO:0000259" key="9">
    <source>
        <dbReference type="PROSITE" id="PS51012"/>
    </source>
</evidence>
<feature type="transmembrane region" description="Helical" evidence="8">
    <location>
        <begin position="256"/>
        <end position="274"/>
    </location>
</feature>
<evidence type="ECO:0000256" key="1">
    <source>
        <dbReference type="ARBA" id="ARBA00004651"/>
    </source>
</evidence>
<name>K0X4G7_9BACT</name>
<keyword evidence="5 8" id="KW-0812">Transmembrane</keyword>
<protein>
    <recommendedName>
        <fullName evidence="9">ABC transmembrane type-2 domain-containing protein</fullName>
    </recommendedName>
</protein>
<dbReference type="STRING" id="742726.HMPREF9448_00509"/>
<gene>
    <name evidence="10" type="ORF">HMPREF9448_00509</name>
</gene>